<dbReference type="SUPFAM" id="SSF56672">
    <property type="entry name" value="DNA/RNA polymerases"/>
    <property type="match status" value="1"/>
</dbReference>
<dbReference type="AlphaFoldDB" id="A0AAW0WE28"/>
<name>A0AAW0WE28_CHEQU</name>
<organism evidence="2 3">
    <name type="scientific">Cherax quadricarinatus</name>
    <name type="common">Australian red claw crayfish</name>
    <dbReference type="NCBI Taxonomy" id="27406"/>
    <lineage>
        <taxon>Eukaryota</taxon>
        <taxon>Metazoa</taxon>
        <taxon>Ecdysozoa</taxon>
        <taxon>Arthropoda</taxon>
        <taxon>Crustacea</taxon>
        <taxon>Multicrustacea</taxon>
        <taxon>Malacostraca</taxon>
        <taxon>Eumalacostraca</taxon>
        <taxon>Eucarida</taxon>
        <taxon>Decapoda</taxon>
        <taxon>Pleocyemata</taxon>
        <taxon>Astacidea</taxon>
        <taxon>Parastacoidea</taxon>
        <taxon>Parastacidae</taxon>
        <taxon>Cherax</taxon>
    </lineage>
</organism>
<feature type="non-terminal residue" evidence="2">
    <location>
        <position position="1"/>
    </location>
</feature>
<dbReference type="InterPro" id="IPR051320">
    <property type="entry name" value="Viral_Replic_Matur_Polypro"/>
</dbReference>
<dbReference type="Gene3D" id="3.30.70.270">
    <property type="match status" value="2"/>
</dbReference>
<dbReference type="InterPro" id="IPR043502">
    <property type="entry name" value="DNA/RNA_pol_sf"/>
</dbReference>
<dbReference type="InterPro" id="IPR043128">
    <property type="entry name" value="Rev_trsase/Diguanyl_cyclase"/>
</dbReference>
<evidence type="ECO:0000313" key="3">
    <source>
        <dbReference type="Proteomes" id="UP001445076"/>
    </source>
</evidence>
<feature type="domain" description="Reverse transcriptase" evidence="1">
    <location>
        <begin position="3"/>
        <end position="102"/>
    </location>
</feature>
<dbReference type="EMBL" id="JARKIK010000081">
    <property type="protein sequence ID" value="KAK8725979.1"/>
    <property type="molecule type" value="Genomic_DNA"/>
</dbReference>
<proteinExistence type="predicted"/>
<sequence length="157" mass="17813">PLTQRAKEISAFVTPDGLFQYNVLRFGLKNALATFQRRINTVIRVLDGVQAYLDDIVVFSNQWETHLVRLQNVFECLAQAKLTINLSKSEFGQESVQFLGYVVGQGKVAPINAKVEAIINFPRPQNRKAVMRFLGMVGYYRWFCPNLSQVTSPLTTL</sequence>
<accession>A0AAW0WE28</accession>
<protein>
    <recommendedName>
        <fullName evidence="1">Reverse transcriptase domain-containing protein</fullName>
    </recommendedName>
</protein>
<reference evidence="2 3" key="1">
    <citation type="journal article" date="2024" name="BMC Genomics">
        <title>Genome assembly of redclaw crayfish (Cherax quadricarinatus) provides insights into its immune adaptation and hypoxia tolerance.</title>
        <authorList>
            <person name="Liu Z."/>
            <person name="Zheng J."/>
            <person name="Li H."/>
            <person name="Fang K."/>
            <person name="Wang S."/>
            <person name="He J."/>
            <person name="Zhou D."/>
            <person name="Weng S."/>
            <person name="Chi M."/>
            <person name="Gu Z."/>
            <person name="He J."/>
            <person name="Li F."/>
            <person name="Wang M."/>
        </authorList>
    </citation>
    <scope>NUCLEOTIDE SEQUENCE [LARGE SCALE GENOMIC DNA]</scope>
    <source>
        <strain evidence="2">ZL_2023a</strain>
    </source>
</reference>
<dbReference type="CDD" id="cd01647">
    <property type="entry name" value="RT_LTR"/>
    <property type="match status" value="1"/>
</dbReference>
<dbReference type="InterPro" id="IPR000477">
    <property type="entry name" value="RT_dom"/>
</dbReference>
<comment type="caution">
    <text evidence="2">The sequence shown here is derived from an EMBL/GenBank/DDBJ whole genome shotgun (WGS) entry which is preliminary data.</text>
</comment>
<evidence type="ECO:0000313" key="2">
    <source>
        <dbReference type="EMBL" id="KAK8725979.1"/>
    </source>
</evidence>
<keyword evidence="3" id="KW-1185">Reference proteome</keyword>
<dbReference type="PANTHER" id="PTHR33064:SF29">
    <property type="entry name" value="PEPTIDASE A2 DOMAIN-CONTAINING PROTEIN-RELATED"/>
    <property type="match status" value="1"/>
</dbReference>
<dbReference type="FunFam" id="3.30.70.270:FF:000003">
    <property type="entry name" value="Transposon Ty3-G Gag-Pol polyprotein"/>
    <property type="match status" value="1"/>
</dbReference>
<dbReference type="Pfam" id="PF00078">
    <property type="entry name" value="RVT_1"/>
    <property type="match status" value="1"/>
</dbReference>
<evidence type="ECO:0000259" key="1">
    <source>
        <dbReference type="Pfam" id="PF00078"/>
    </source>
</evidence>
<feature type="non-terminal residue" evidence="2">
    <location>
        <position position="157"/>
    </location>
</feature>
<gene>
    <name evidence="2" type="ORF">OTU49_010587</name>
</gene>
<dbReference type="PANTHER" id="PTHR33064">
    <property type="entry name" value="POL PROTEIN"/>
    <property type="match status" value="1"/>
</dbReference>
<dbReference type="GO" id="GO:0071897">
    <property type="term" value="P:DNA biosynthetic process"/>
    <property type="evidence" value="ECO:0007669"/>
    <property type="project" value="UniProtKB-ARBA"/>
</dbReference>
<dbReference type="Proteomes" id="UP001445076">
    <property type="component" value="Unassembled WGS sequence"/>
</dbReference>